<reference evidence="1" key="1">
    <citation type="submission" date="2022-10" db="EMBL/GenBank/DDBJ databases">
        <title>Complete Genome of Trichothecium roseum strain YXFP-22015, a Plant Pathogen Isolated from Citrus.</title>
        <authorList>
            <person name="Wang Y."/>
            <person name="Zhu L."/>
        </authorList>
    </citation>
    <scope>NUCLEOTIDE SEQUENCE</scope>
    <source>
        <strain evidence="1">YXFP-22015</strain>
    </source>
</reference>
<gene>
    <name evidence="1" type="ORF">N3K66_003858</name>
</gene>
<protein>
    <submittedName>
        <fullName evidence="1">Uncharacterized protein</fullName>
    </submittedName>
</protein>
<proteinExistence type="predicted"/>
<comment type="caution">
    <text evidence="1">The sequence shown here is derived from an EMBL/GenBank/DDBJ whole genome shotgun (WGS) entry which is preliminary data.</text>
</comment>
<dbReference type="Proteomes" id="UP001163324">
    <property type="component" value="Chromosome 3"/>
</dbReference>
<evidence type="ECO:0000313" key="2">
    <source>
        <dbReference type="Proteomes" id="UP001163324"/>
    </source>
</evidence>
<evidence type="ECO:0000313" key="1">
    <source>
        <dbReference type="EMBL" id="KAI9902041.1"/>
    </source>
</evidence>
<keyword evidence="2" id="KW-1185">Reference proteome</keyword>
<name>A0ACC0V6M0_9HYPO</name>
<organism evidence="1 2">
    <name type="scientific">Trichothecium roseum</name>
    <dbReference type="NCBI Taxonomy" id="47278"/>
    <lineage>
        <taxon>Eukaryota</taxon>
        <taxon>Fungi</taxon>
        <taxon>Dikarya</taxon>
        <taxon>Ascomycota</taxon>
        <taxon>Pezizomycotina</taxon>
        <taxon>Sordariomycetes</taxon>
        <taxon>Hypocreomycetidae</taxon>
        <taxon>Hypocreales</taxon>
        <taxon>Hypocreales incertae sedis</taxon>
        <taxon>Trichothecium</taxon>
    </lineage>
</organism>
<dbReference type="EMBL" id="CM047942">
    <property type="protein sequence ID" value="KAI9902041.1"/>
    <property type="molecule type" value="Genomic_DNA"/>
</dbReference>
<sequence length="727" mass="77473">MDSTDSSNSSPPPHTSATATAAAARPTRSSLACLPCRSRHIKCDGKRPQCSRCLEAGKECHYAKSRRGGLDRAALAERRKQLAGNEGGGGGCGVVDGADGLISYAATADNAMGNGARPASLLTPSSGNPSAGMSPGIMGFPGDTTTAAVSSCLGQGTTTTSMLHTGLLVDSMPYGRGLIRPSSPPSLQQSVPVSSITAAPTQIVDAESDPLLHLYYDNFHVFHPCALPRRHLIAAYRDPTQRPRLAALVAVQRHIGHLYGAKEWSEQLRAHVDDCLLSRPHHPADTAATATAIPDPDPFIVQARLLYSVALFWYRRLPQSRQQMDAAITCALELGMHRREFAAKHGRGDPVLEESWRRTWWQVCFIDGAYAGTTGARTFATMDVDSTADLPCEEAEYESGMIPQPPKTLQDFDSREFLPDGGSFSSFAYLVGAARCSALAIATAPEVASPETSPRVLQTADSIIDGWLLLLPKHKREVMRRNGDIDEMLFQAHLLIHVATISLHRPLSDLKFNAVEDVSSCAREPPRGSPPGRDDLANVHTVRVLRSVEAQIRLLALPSPRPFCHHTPFATCMVSEGTLALLSACRFLLRGRDLAVARDQIRMSIGCLRALGDVWPRTAKNVQEIQIIARHVLGIDPPASASASASVSGAGDSAGIGTAAGDYATGSSLQHPNSVPSLTGGEGHPSSGSDTGASSEGQFSLSNIDGLCGWLSPAEMGPELSWWINGT</sequence>
<accession>A0ACC0V6M0</accession>